<evidence type="ECO:0000256" key="12">
    <source>
        <dbReference type="ARBA" id="ARBA00023136"/>
    </source>
</evidence>
<dbReference type="Gene3D" id="1.10.630.10">
    <property type="entry name" value="Cytochrome P450"/>
    <property type="match status" value="1"/>
</dbReference>
<evidence type="ECO:0000256" key="1">
    <source>
        <dbReference type="ARBA" id="ARBA00001971"/>
    </source>
</evidence>
<keyword evidence="8" id="KW-1133">Transmembrane helix</keyword>
<keyword evidence="11 14" id="KW-0503">Monooxygenase</keyword>
<dbReference type="GO" id="GO:0020037">
    <property type="term" value="F:heme binding"/>
    <property type="evidence" value="ECO:0007669"/>
    <property type="project" value="InterPro"/>
</dbReference>
<comment type="pathway">
    <text evidence="3">Secondary metabolite biosynthesis.</text>
</comment>
<dbReference type="InterPro" id="IPR002401">
    <property type="entry name" value="Cyt_P450_E_grp-I"/>
</dbReference>
<dbReference type="SUPFAM" id="SSF48264">
    <property type="entry name" value="Cytochrome P450"/>
    <property type="match status" value="1"/>
</dbReference>
<dbReference type="EMBL" id="ML143409">
    <property type="protein sequence ID" value="TBU29997.1"/>
    <property type="molecule type" value="Genomic_DNA"/>
</dbReference>
<evidence type="ECO:0000256" key="13">
    <source>
        <dbReference type="PIRSR" id="PIRSR602401-1"/>
    </source>
</evidence>
<comment type="similarity">
    <text evidence="4 14">Belongs to the cytochrome P450 family.</text>
</comment>
<feature type="binding site" description="axial binding residue" evidence="13">
    <location>
        <position position="430"/>
    </location>
    <ligand>
        <name>heme</name>
        <dbReference type="ChEBI" id="CHEBI:30413"/>
    </ligand>
    <ligandPart>
        <name>Fe</name>
        <dbReference type="ChEBI" id="CHEBI:18248"/>
    </ligandPart>
</feature>
<keyword evidence="6" id="KW-0812">Transmembrane</keyword>
<dbReference type="InterPro" id="IPR036396">
    <property type="entry name" value="Cyt_P450_sf"/>
</dbReference>
<evidence type="ECO:0000256" key="2">
    <source>
        <dbReference type="ARBA" id="ARBA00004167"/>
    </source>
</evidence>
<evidence type="ECO:0000256" key="3">
    <source>
        <dbReference type="ARBA" id="ARBA00005179"/>
    </source>
</evidence>
<evidence type="ECO:0000313" key="15">
    <source>
        <dbReference type="EMBL" id="TBU29997.1"/>
    </source>
</evidence>
<comment type="cofactor">
    <cofactor evidence="1 13">
        <name>heme</name>
        <dbReference type="ChEBI" id="CHEBI:30413"/>
    </cofactor>
</comment>
<evidence type="ECO:0000256" key="11">
    <source>
        <dbReference type="ARBA" id="ARBA00023033"/>
    </source>
</evidence>
<evidence type="ECO:0000256" key="7">
    <source>
        <dbReference type="ARBA" id="ARBA00022723"/>
    </source>
</evidence>
<dbReference type="GO" id="GO:0016705">
    <property type="term" value="F:oxidoreductase activity, acting on paired donors, with incorporation or reduction of molecular oxygen"/>
    <property type="evidence" value="ECO:0007669"/>
    <property type="project" value="InterPro"/>
</dbReference>
<evidence type="ECO:0000256" key="5">
    <source>
        <dbReference type="ARBA" id="ARBA00022617"/>
    </source>
</evidence>
<dbReference type="PROSITE" id="PS00086">
    <property type="entry name" value="CYTOCHROME_P450"/>
    <property type="match status" value="1"/>
</dbReference>
<dbReference type="OrthoDB" id="2789670at2759"/>
<keyword evidence="9 14" id="KW-0560">Oxidoreductase</keyword>
<dbReference type="InterPro" id="IPR017972">
    <property type="entry name" value="Cyt_P450_CS"/>
</dbReference>
<evidence type="ECO:0000256" key="14">
    <source>
        <dbReference type="RuleBase" id="RU000461"/>
    </source>
</evidence>
<dbReference type="PANTHER" id="PTHR46300">
    <property type="entry name" value="P450, PUTATIVE (EUROFUNG)-RELATED-RELATED"/>
    <property type="match status" value="1"/>
</dbReference>
<keyword evidence="5 13" id="KW-0349">Heme</keyword>
<dbReference type="Proteomes" id="UP000292957">
    <property type="component" value="Unassembled WGS sequence"/>
</dbReference>
<dbReference type="PANTHER" id="PTHR46300:SF7">
    <property type="entry name" value="P450, PUTATIVE (EUROFUNG)-RELATED"/>
    <property type="match status" value="1"/>
</dbReference>
<evidence type="ECO:0000256" key="10">
    <source>
        <dbReference type="ARBA" id="ARBA00023004"/>
    </source>
</evidence>
<dbReference type="Pfam" id="PF00067">
    <property type="entry name" value="p450"/>
    <property type="match status" value="1"/>
</dbReference>
<dbReference type="InterPro" id="IPR050364">
    <property type="entry name" value="Cytochrome_P450_fung"/>
</dbReference>
<keyword evidence="7 13" id="KW-0479">Metal-binding</keyword>
<reference evidence="15" key="1">
    <citation type="submission" date="2019-01" db="EMBL/GenBank/DDBJ databases">
        <title>Draft genome sequences of three monokaryotic isolates of the white-rot basidiomycete fungus Dichomitus squalens.</title>
        <authorList>
            <consortium name="DOE Joint Genome Institute"/>
            <person name="Lopez S.C."/>
            <person name="Andreopoulos B."/>
            <person name="Pangilinan J."/>
            <person name="Lipzen A."/>
            <person name="Riley R."/>
            <person name="Ahrendt S."/>
            <person name="Ng V."/>
            <person name="Barry K."/>
            <person name="Daum C."/>
            <person name="Grigoriev I.V."/>
            <person name="Hilden K.S."/>
            <person name="Makela M.R."/>
            <person name="de Vries R.P."/>
        </authorList>
    </citation>
    <scope>NUCLEOTIDE SEQUENCE [LARGE SCALE GENOMIC DNA]</scope>
    <source>
        <strain evidence="15">OM18370.1</strain>
    </source>
</reference>
<name>A0A4Q9MRY1_9APHY</name>
<dbReference type="InterPro" id="IPR001128">
    <property type="entry name" value="Cyt_P450"/>
</dbReference>
<dbReference type="GO" id="GO:0016020">
    <property type="term" value="C:membrane"/>
    <property type="evidence" value="ECO:0007669"/>
    <property type="project" value="UniProtKB-SubCell"/>
</dbReference>
<evidence type="ECO:0000256" key="4">
    <source>
        <dbReference type="ARBA" id="ARBA00010617"/>
    </source>
</evidence>
<keyword evidence="12" id="KW-0472">Membrane</keyword>
<comment type="subcellular location">
    <subcellularLocation>
        <location evidence="2">Membrane</location>
        <topology evidence="2">Single-pass membrane protein</topology>
    </subcellularLocation>
</comment>
<dbReference type="CDD" id="cd11065">
    <property type="entry name" value="CYP64-like"/>
    <property type="match status" value="1"/>
</dbReference>
<dbReference type="AlphaFoldDB" id="A0A4Q9MRY1"/>
<keyword evidence="10 13" id="KW-0408">Iron</keyword>
<accession>A0A4Q9MRY1</accession>
<dbReference type="PRINTS" id="PR00463">
    <property type="entry name" value="EP450I"/>
</dbReference>
<gene>
    <name evidence="15" type="ORF">BD311DRAFT_249277</name>
</gene>
<sequence>MHNLPTLCSHRRARSLWRPLPPGPRPLPFVGNLLDMPQVRMWEGFRDLSAKYGDMIRLRMFSQDMVVLGSPGVIFELLDRRSANSSDRKQTPSIPLMGHDTTFGLMSAGQTWKNHRRAFWQQFNPTAVTKYYAMQREMAYRLVGMMFKEPTELEKNLQDSIAAMLVRTLYGFDAQDRNDRVLKLVWDCIEGTRELLISGGFLMDFFPILRFAPSFVPFQRKLARWRTMNEHFKDELFAQYKAELKTQERDAYPCMVGEVIASLTDGSGSEHMLASAEHIAKSITLDAVNAGTDTTTSILQTIFFAMSLYPSVQAKAHAELDAVVGPDRLPDFSDRESLVYLDAIIKETMRWMPSTPLGLTHCTREDDIVNGHFIPAGTVLLGNIWACLHDSAVYDDPETFRPERFLCDGRLDPDARDPGELSFGFGRRICPGRHFGLAALYINVASALHVFDFSPPVDAHGREIRIEPRMVSGFVSRAEDARCTVKPRPERAKLIRGPRRT</sequence>
<evidence type="ECO:0000256" key="9">
    <source>
        <dbReference type="ARBA" id="ARBA00023002"/>
    </source>
</evidence>
<evidence type="ECO:0000256" key="6">
    <source>
        <dbReference type="ARBA" id="ARBA00022692"/>
    </source>
</evidence>
<proteinExistence type="inferred from homology"/>
<dbReference type="PRINTS" id="PR00385">
    <property type="entry name" value="P450"/>
</dbReference>
<evidence type="ECO:0000256" key="8">
    <source>
        <dbReference type="ARBA" id="ARBA00022989"/>
    </source>
</evidence>
<dbReference type="GO" id="GO:0005506">
    <property type="term" value="F:iron ion binding"/>
    <property type="evidence" value="ECO:0007669"/>
    <property type="project" value="InterPro"/>
</dbReference>
<dbReference type="GO" id="GO:0004497">
    <property type="term" value="F:monooxygenase activity"/>
    <property type="evidence" value="ECO:0007669"/>
    <property type="project" value="UniProtKB-KW"/>
</dbReference>
<organism evidence="15">
    <name type="scientific">Dichomitus squalens</name>
    <dbReference type="NCBI Taxonomy" id="114155"/>
    <lineage>
        <taxon>Eukaryota</taxon>
        <taxon>Fungi</taxon>
        <taxon>Dikarya</taxon>
        <taxon>Basidiomycota</taxon>
        <taxon>Agaricomycotina</taxon>
        <taxon>Agaricomycetes</taxon>
        <taxon>Polyporales</taxon>
        <taxon>Polyporaceae</taxon>
        <taxon>Dichomitus</taxon>
    </lineage>
</organism>
<protein>
    <submittedName>
        <fullName evidence="15">Cytochrome P450</fullName>
    </submittedName>
</protein>